<dbReference type="PANTHER" id="PTHR42085:SF1">
    <property type="entry name" value="F-BOX DOMAIN-CONTAINING PROTEIN"/>
    <property type="match status" value="1"/>
</dbReference>
<gene>
    <name evidence="1" type="ORF">EK21DRAFT_106840</name>
</gene>
<dbReference type="AlphaFoldDB" id="A0A9P4HML8"/>
<accession>A0A9P4HML8</accession>
<dbReference type="EMBL" id="ML978156">
    <property type="protein sequence ID" value="KAF2036007.1"/>
    <property type="molecule type" value="Genomic_DNA"/>
</dbReference>
<reference evidence="1" key="1">
    <citation type="journal article" date="2020" name="Stud. Mycol.">
        <title>101 Dothideomycetes genomes: a test case for predicting lifestyles and emergence of pathogens.</title>
        <authorList>
            <person name="Haridas S."/>
            <person name="Albert R."/>
            <person name="Binder M."/>
            <person name="Bloem J."/>
            <person name="Labutti K."/>
            <person name="Salamov A."/>
            <person name="Andreopoulos B."/>
            <person name="Baker S."/>
            <person name="Barry K."/>
            <person name="Bills G."/>
            <person name="Bluhm B."/>
            <person name="Cannon C."/>
            <person name="Castanera R."/>
            <person name="Culley D."/>
            <person name="Daum C."/>
            <person name="Ezra D."/>
            <person name="Gonzalez J."/>
            <person name="Henrissat B."/>
            <person name="Kuo A."/>
            <person name="Liang C."/>
            <person name="Lipzen A."/>
            <person name="Lutzoni F."/>
            <person name="Magnuson J."/>
            <person name="Mondo S."/>
            <person name="Nolan M."/>
            <person name="Ohm R."/>
            <person name="Pangilinan J."/>
            <person name="Park H.-J."/>
            <person name="Ramirez L."/>
            <person name="Alfaro M."/>
            <person name="Sun H."/>
            <person name="Tritt A."/>
            <person name="Yoshinaga Y."/>
            <person name="Zwiers L.-H."/>
            <person name="Turgeon B."/>
            <person name="Goodwin S."/>
            <person name="Spatafora J."/>
            <person name="Crous P."/>
            <person name="Grigoriev I."/>
        </authorList>
    </citation>
    <scope>NUCLEOTIDE SEQUENCE</scope>
    <source>
        <strain evidence="1">CBS 110217</strain>
    </source>
</reference>
<comment type="caution">
    <text evidence="1">The sequence shown here is derived from an EMBL/GenBank/DDBJ whole genome shotgun (WGS) entry which is preliminary data.</text>
</comment>
<organism evidence="1 2">
    <name type="scientific">Setomelanomma holmii</name>
    <dbReference type="NCBI Taxonomy" id="210430"/>
    <lineage>
        <taxon>Eukaryota</taxon>
        <taxon>Fungi</taxon>
        <taxon>Dikarya</taxon>
        <taxon>Ascomycota</taxon>
        <taxon>Pezizomycotina</taxon>
        <taxon>Dothideomycetes</taxon>
        <taxon>Pleosporomycetidae</taxon>
        <taxon>Pleosporales</taxon>
        <taxon>Pleosporineae</taxon>
        <taxon>Phaeosphaeriaceae</taxon>
        <taxon>Setomelanomma</taxon>
    </lineage>
</organism>
<sequence>MATGKSKRRVKRMIATQRLTRSQTLGSRMALRNQKLSTLLQIPPELRNIIYSYVLKGHQWAVVQPCDCHKPRHDDIALLRFCRQVHAESALLAYTLDTFFLRDINTNIKEINAFLAARSVPQLQVMRSISLGYSKSAASEDAKFQGFSFLDKMPHLRTLNIQHNGYRSRVRVNGNDLQVLTRSRHGTRPIIRTLESH</sequence>
<evidence type="ECO:0000313" key="2">
    <source>
        <dbReference type="Proteomes" id="UP000799777"/>
    </source>
</evidence>
<name>A0A9P4HML8_9PLEO</name>
<evidence type="ECO:0000313" key="1">
    <source>
        <dbReference type="EMBL" id="KAF2036007.1"/>
    </source>
</evidence>
<dbReference type="Proteomes" id="UP000799777">
    <property type="component" value="Unassembled WGS sequence"/>
</dbReference>
<evidence type="ECO:0008006" key="3">
    <source>
        <dbReference type="Google" id="ProtNLM"/>
    </source>
</evidence>
<dbReference type="OrthoDB" id="3659303at2759"/>
<dbReference type="InterPro" id="IPR038883">
    <property type="entry name" value="AN11006-like"/>
</dbReference>
<dbReference type="PANTHER" id="PTHR42085">
    <property type="entry name" value="F-BOX DOMAIN-CONTAINING PROTEIN"/>
    <property type="match status" value="1"/>
</dbReference>
<protein>
    <recommendedName>
        <fullName evidence="3">F-box domain-containing protein</fullName>
    </recommendedName>
</protein>
<keyword evidence="2" id="KW-1185">Reference proteome</keyword>
<proteinExistence type="predicted"/>